<feature type="transmembrane region" description="Helical" evidence="1">
    <location>
        <begin position="48"/>
        <end position="68"/>
    </location>
</feature>
<keyword evidence="3" id="KW-1185">Reference proteome</keyword>
<dbReference type="Pfam" id="PF12650">
    <property type="entry name" value="DUF3784"/>
    <property type="match status" value="1"/>
</dbReference>
<reference evidence="2 3" key="1">
    <citation type="submission" date="2017-05" db="EMBL/GenBank/DDBJ databases">
        <authorList>
            <person name="Varghese N."/>
            <person name="Submissions S."/>
        </authorList>
    </citation>
    <scope>NUCLEOTIDE SEQUENCE [LARGE SCALE GENOMIC DNA]</scope>
    <source>
        <strain evidence="2 3">DSM 15360</strain>
    </source>
</reference>
<evidence type="ECO:0008006" key="4">
    <source>
        <dbReference type="Google" id="ProtNLM"/>
    </source>
</evidence>
<organism evidence="2 3">
    <name type="scientific">Algoriphagus winogradskyi</name>
    <dbReference type="NCBI Taxonomy" id="237017"/>
    <lineage>
        <taxon>Bacteria</taxon>
        <taxon>Pseudomonadati</taxon>
        <taxon>Bacteroidota</taxon>
        <taxon>Cytophagia</taxon>
        <taxon>Cytophagales</taxon>
        <taxon>Cyclobacteriaceae</taxon>
        <taxon>Algoriphagus</taxon>
    </lineage>
</organism>
<keyword evidence="1" id="KW-0812">Transmembrane</keyword>
<feature type="transmembrane region" description="Helical" evidence="1">
    <location>
        <begin position="6"/>
        <end position="27"/>
    </location>
</feature>
<dbReference type="Proteomes" id="UP001157915">
    <property type="component" value="Unassembled WGS sequence"/>
</dbReference>
<keyword evidence="1" id="KW-1133">Transmembrane helix</keyword>
<protein>
    <recommendedName>
        <fullName evidence="4">DUF3784 domain-containing protein</fullName>
    </recommendedName>
</protein>
<dbReference type="RefSeq" id="WP_283413284.1">
    <property type="nucleotide sequence ID" value="NZ_FXUA01000004.1"/>
</dbReference>
<dbReference type="EMBL" id="FXUA01000004">
    <property type="protein sequence ID" value="SMP25491.1"/>
    <property type="molecule type" value="Genomic_DNA"/>
</dbReference>
<dbReference type="InterPro" id="IPR017259">
    <property type="entry name" value="UCP037672"/>
</dbReference>
<gene>
    <name evidence="2" type="ORF">SAMN06265367_104172</name>
</gene>
<sequence>MESIYVGLLYIAIAVAVKFYPGLLAGYNSLSNSDKENAEANGLPTFTAIVFGIMGMISITAHFAAIWLNQPSLSNIFILVTIVGMLVLIVVGNILVNNRTR</sequence>
<proteinExistence type="predicted"/>
<evidence type="ECO:0000256" key="1">
    <source>
        <dbReference type="SAM" id="Phobius"/>
    </source>
</evidence>
<accession>A0ABY1P417</accession>
<evidence type="ECO:0000313" key="2">
    <source>
        <dbReference type="EMBL" id="SMP25491.1"/>
    </source>
</evidence>
<comment type="caution">
    <text evidence="2">The sequence shown here is derived from an EMBL/GenBank/DDBJ whole genome shotgun (WGS) entry which is preliminary data.</text>
</comment>
<feature type="transmembrane region" description="Helical" evidence="1">
    <location>
        <begin position="74"/>
        <end position="96"/>
    </location>
</feature>
<name>A0ABY1P417_9BACT</name>
<keyword evidence="1" id="KW-0472">Membrane</keyword>
<evidence type="ECO:0000313" key="3">
    <source>
        <dbReference type="Proteomes" id="UP001157915"/>
    </source>
</evidence>